<reference evidence="1 2" key="1">
    <citation type="submission" date="2015-12" db="EMBL/GenBank/DDBJ databases">
        <title>Haloprofundus marisrubri gen. nov., sp. nov., an extremely halophilic archaeon isolated from the Discovery deep brine-seawater interface in the Red Sea.</title>
        <authorList>
            <person name="Zhang G."/>
            <person name="Stingl U."/>
            <person name="Rashid M."/>
        </authorList>
    </citation>
    <scope>NUCLEOTIDE SEQUENCE [LARGE SCALE GENOMIC DNA]</scope>
    <source>
        <strain evidence="1 2">SB9</strain>
    </source>
</reference>
<dbReference type="RefSeq" id="WP_058582679.1">
    <property type="nucleotide sequence ID" value="NZ_LOPU01000029.1"/>
</dbReference>
<dbReference type="AlphaFoldDB" id="A0A0W1R8Z2"/>
<dbReference type="EMBL" id="LOPU01000029">
    <property type="protein sequence ID" value="KTG09527.1"/>
    <property type="molecule type" value="Genomic_DNA"/>
</dbReference>
<protein>
    <submittedName>
        <fullName evidence="1">Uncharacterized protein</fullName>
    </submittedName>
</protein>
<gene>
    <name evidence="1" type="ORF">AUR64_17320</name>
</gene>
<comment type="caution">
    <text evidence="1">The sequence shown here is derived from an EMBL/GenBank/DDBJ whole genome shotgun (WGS) entry which is preliminary data.</text>
</comment>
<organism evidence="1 2">
    <name type="scientific">Haloprofundus marisrubri</name>
    <dbReference type="NCBI Taxonomy" id="1514971"/>
    <lineage>
        <taxon>Archaea</taxon>
        <taxon>Methanobacteriati</taxon>
        <taxon>Methanobacteriota</taxon>
        <taxon>Stenosarchaea group</taxon>
        <taxon>Halobacteria</taxon>
        <taxon>Halobacteriales</taxon>
        <taxon>Haloferacaceae</taxon>
        <taxon>Haloprofundus</taxon>
    </lineage>
</organism>
<evidence type="ECO:0000313" key="1">
    <source>
        <dbReference type="EMBL" id="KTG09527.1"/>
    </source>
</evidence>
<evidence type="ECO:0000313" key="2">
    <source>
        <dbReference type="Proteomes" id="UP000054387"/>
    </source>
</evidence>
<dbReference type="Proteomes" id="UP000054387">
    <property type="component" value="Unassembled WGS sequence"/>
</dbReference>
<sequence>MLYPECDWQCASCYESTTDWSAGDLKDVLDDSDVDADEIVAELERHEFYSEMREKLRREGSNVLLIDHAAMMGDAARGHDD</sequence>
<proteinExistence type="predicted"/>
<accession>A0A0W1R8Z2</accession>
<keyword evidence="2" id="KW-1185">Reference proteome</keyword>
<name>A0A0W1R8Z2_9EURY</name>